<evidence type="ECO:0000313" key="4">
    <source>
        <dbReference type="Proteomes" id="UP000189339"/>
    </source>
</evidence>
<evidence type="ECO:0000259" key="2">
    <source>
        <dbReference type="Pfam" id="PF07510"/>
    </source>
</evidence>
<dbReference type="AlphaFoldDB" id="A0A1V2DPI9"/>
<feature type="signal peptide" evidence="1">
    <location>
        <begin position="1"/>
        <end position="22"/>
    </location>
</feature>
<proteinExistence type="predicted"/>
<accession>A0A1V2DPI9</accession>
<organism evidence="3 4">
    <name type="scientific">Marinobacter lutaoensis</name>
    <dbReference type="NCBI Taxonomy" id="135739"/>
    <lineage>
        <taxon>Bacteria</taxon>
        <taxon>Pseudomonadati</taxon>
        <taxon>Pseudomonadota</taxon>
        <taxon>Gammaproteobacteria</taxon>
        <taxon>Pseudomonadales</taxon>
        <taxon>Marinobacteraceae</taxon>
        <taxon>Marinobacter</taxon>
    </lineage>
</organism>
<reference evidence="3 4" key="1">
    <citation type="submission" date="2016-12" db="EMBL/GenBank/DDBJ databases">
        <title>Marinobacter lutaoensis whole genome sequencing.</title>
        <authorList>
            <person name="Verma A."/>
            <person name="Krishnamurthi S."/>
        </authorList>
    </citation>
    <scope>NUCLEOTIDE SEQUENCE [LARGE SCALE GENOMIC DNA]</scope>
    <source>
        <strain evidence="3 4">T5054</strain>
    </source>
</reference>
<dbReference type="PANTHER" id="PTHR24094:SF15">
    <property type="entry name" value="AMP-DEPENDENT SYNTHETASE_LIGASE DOMAIN-CONTAINING PROTEIN-RELATED"/>
    <property type="match status" value="1"/>
</dbReference>
<evidence type="ECO:0000256" key="1">
    <source>
        <dbReference type="SAM" id="SignalP"/>
    </source>
</evidence>
<comment type="caution">
    <text evidence="3">The sequence shown here is derived from an EMBL/GenBank/DDBJ whole genome shotgun (WGS) entry which is preliminary data.</text>
</comment>
<protein>
    <recommendedName>
        <fullName evidence="2">GmrSD restriction endonucleases C-terminal domain-containing protein</fullName>
    </recommendedName>
</protein>
<dbReference type="PANTHER" id="PTHR24094">
    <property type="entry name" value="SECRETED PROTEIN"/>
    <property type="match status" value="1"/>
</dbReference>
<sequence length="251" mass="28330">MMVRRSIIQTVCLLLIVCLAPAANGLDVRKTKSGLCHPPESPYYERLTTFEVFLDLKSCLESGGRLPASLDRLALLDGRAANDDQYDREDFGHGWLEDDDPDCMDTRAELLLERSLEPVTFASEERCRVVSGRWVGFFTNQIYTNATDLDLDHIVPLAAAYQMGADQWSWERRIAFANDPLNLQFVSSRLNRSKGARTPAEWMPPANQCQYTALWLAVINKYNLVPDPSTQKALTEHQSNCNTTRTEVNNG</sequence>
<dbReference type="Pfam" id="PF07510">
    <property type="entry name" value="GmrSD_C"/>
    <property type="match status" value="1"/>
</dbReference>
<dbReference type="InterPro" id="IPR011089">
    <property type="entry name" value="GmrSD_C"/>
</dbReference>
<evidence type="ECO:0000313" key="3">
    <source>
        <dbReference type="EMBL" id="ONF42545.1"/>
    </source>
</evidence>
<dbReference type="Gene3D" id="1.10.30.50">
    <property type="match status" value="1"/>
</dbReference>
<dbReference type="Proteomes" id="UP000189339">
    <property type="component" value="Unassembled WGS sequence"/>
</dbReference>
<feature type="chain" id="PRO_5013364683" description="GmrSD restriction endonucleases C-terminal domain-containing protein" evidence="1">
    <location>
        <begin position="23"/>
        <end position="251"/>
    </location>
</feature>
<gene>
    <name evidence="3" type="ORF">BTO32_15160</name>
</gene>
<keyword evidence="1" id="KW-0732">Signal</keyword>
<dbReference type="STRING" id="135739.BTO32_15160"/>
<name>A0A1V2DPI9_9GAMM</name>
<keyword evidence="4" id="KW-1185">Reference proteome</keyword>
<dbReference type="EMBL" id="MSCW01000009">
    <property type="protein sequence ID" value="ONF42545.1"/>
    <property type="molecule type" value="Genomic_DNA"/>
</dbReference>
<feature type="domain" description="GmrSD restriction endonucleases C-terminal" evidence="2">
    <location>
        <begin position="140"/>
        <end position="234"/>
    </location>
</feature>